<dbReference type="Gene3D" id="1.10.3210.10">
    <property type="entry name" value="Hypothetical protein af1432"/>
    <property type="match status" value="1"/>
</dbReference>
<dbReference type="Proteomes" id="UP001234343">
    <property type="component" value="Unassembled WGS sequence"/>
</dbReference>
<evidence type="ECO:0000313" key="3">
    <source>
        <dbReference type="Proteomes" id="UP001234343"/>
    </source>
</evidence>
<dbReference type="RefSeq" id="WP_289364489.1">
    <property type="nucleotide sequence ID" value="NZ_JAUCBP010000006.1"/>
</dbReference>
<keyword evidence="3" id="KW-1185">Reference proteome</keyword>
<feature type="domain" description="HDOD" evidence="1">
    <location>
        <begin position="290"/>
        <end position="460"/>
    </location>
</feature>
<comment type="caution">
    <text evidence="2">The sequence shown here is derived from an EMBL/GenBank/DDBJ whole genome shotgun (WGS) entry which is preliminary data.</text>
</comment>
<evidence type="ECO:0000259" key="1">
    <source>
        <dbReference type="Pfam" id="PF08668"/>
    </source>
</evidence>
<protein>
    <submittedName>
        <fullName evidence="2">HDOD domain-containing protein</fullName>
    </submittedName>
</protein>
<dbReference type="SUPFAM" id="SSF109604">
    <property type="entry name" value="HD-domain/PDEase-like"/>
    <property type="match status" value="1"/>
</dbReference>
<organism evidence="2 3">
    <name type="scientific">Alteromonas arenosi</name>
    <dbReference type="NCBI Taxonomy" id="3055817"/>
    <lineage>
        <taxon>Bacteria</taxon>
        <taxon>Pseudomonadati</taxon>
        <taxon>Pseudomonadota</taxon>
        <taxon>Gammaproteobacteria</taxon>
        <taxon>Alteromonadales</taxon>
        <taxon>Alteromonadaceae</taxon>
        <taxon>Alteromonas/Salinimonas group</taxon>
        <taxon>Alteromonas</taxon>
    </lineage>
</organism>
<sequence length="540" mass="60400">MTSVKHYLRFQSQYDTHTDPKAFITASLQCSQLLIKTFNKSPALTYIQLETLWQQKPSTQPLFNIGLLLLICRINQVSDTFVQHAVAGILIGNSIKGCSSESERHSSFKAVNRRINGQHFDTLRWSLIHSLRKDVSTSAQQCVAFDCVRLTGVVTQSLALMKHVSLPALAKAINQTILQYPQYQPLINPLFELGSDFLTGLVVKSANGTAFIVGHTPDSIALASLSKGDNSERLLTVEHMKAVELWPRLTLQRRMPPKVLLQVMALATPKQREHCNALGKPSQFSVQYPPNDLLMILDALNKPTIEPATLAQLIGKNTLFTTVLQRSATELNRLNINVSNIKQSIMTHGTERIAAVLTEHILWQRLSRSQFPLSKPFEQLCLLHRQVCASIAELCKLGIPQQFSLSALLQLSGLFTTSSLRLSHQWQMATTELGKVDTLTSEAAAIDFNQQAFALAKSWHQGREATAPFESSTGMAKSARIFNDVHAISLNLCRQWLQRGIYSESVIPAEIQQQCKRIQFQPAYVDILVERHCQAIYQPI</sequence>
<reference evidence="2 3" key="1">
    <citation type="submission" date="2023-06" db="EMBL/GenBank/DDBJ databases">
        <title>Alteromonas sp. ASW11-36 isolated from intertidal sand.</title>
        <authorList>
            <person name="Li Y."/>
        </authorList>
    </citation>
    <scope>NUCLEOTIDE SEQUENCE [LARGE SCALE GENOMIC DNA]</scope>
    <source>
        <strain evidence="2 3">ASW11-36</strain>
    </source>
</reference>
<dbReference type="Pfam" id="PF08668">
    <property type="entry name" value="HDOD"/>
    <property type="match status" value="1"/>
</dbReference>
<accession>A0ABT7SVL1</accession>
<name>A0ABT7SVL1_9ALTE</name>
<dbReference type="InterPro" id="IPR013976">
    <property type="entry name" value="HDOD"/>
</dbReference>
<proteinExistence type="predicted"/>
<dbReference type="EMBL" id="JAUCBP010000006">
    <property type="protein sequence ID" value="MDM7860232.1"/>
    <property type="molecule type" value="Genomic_DNA"/>
</dbReference>
<evidence type="ECO:0000313" key="2">
    <source>
        <dbReference type="EMBL" id="MDM7860232.1"/>
    </source>
</evidence>
<gene>
    <name evidence="2" type="ORF">QTP81_06460</name>
</gene>